<dbReference type="Proteomes" id="UP000887574">
    <property type="component" value="Unplaced"/>
</dbReference>
<dbReference type="SUPFAM" id="SSF50156">
    <property type="entry name" value="PDZ domain-like"/>
    <property type="match status" value="1"/>
</dbReference>
<evidence type="ECO:0000256" key="1">
    <source>
        <dbReference type="SAM" id="MobiDB-lite"/>
    </source>
</evidence>
<dbReference type="InterPro" id="IPR036034">
    <property type="entry name" value="PDZ_sf"/>
</dbReference>
<evidence type="ECO:0000313" key="3">
    <source>
        <dbReference type="WBParaSite" id="jg3271"/>
    </source>
</evidence>
<evidence type="ECO:0000313" key="2">
    <source>
        <dbReference type="Proteomes" id="UP000887574"/>
    </source>
</evidence>
<dbReference type="AlphaFoldDB" id="A0A915E8S5"/>
<feature type="region of interest" description="Disordered" evidence="1">
    <location>
        <begin position="81"/>
        <end position="111"/>
    </location>
</feature>
<keyword evidence="2" id="KW-1185">Reference proteome</keyword>
<organism evidence="2 3">
    <name type="scientific">Ditylenchus dipsaci</name>
    <dbReference type="NCBI Taxonomy" id="166011"/>
    <lineage>
        <taxon>Eukaryota</taxon>
        <taxon>Metazoa</taxon>
        <taxon>Ecdysozoa</taxon>
        <taxon>Nematoda</taxon>
        <taxon>Chromadorea</taxon>
        <taxon>Rhabditida</taxon>
        <taxon>Tylenchina</taxon>
        <taxon>Tylenchomorpha</taxon>
        <taxon>Sphaerularioidea</taxon>
        <taxon>Anguinidae</taxon>
        <taxon>Anguininae</taxon>
        <taxon>Ditylenchus</taxon>
    </lineage>
</organism>
<dbReference type="WBParaSite" id="jg3271">
    <property type="protein sequence ID" value="jg3271"/>
    <property type="gene ID" value="jg3271"/>
</dbReference>
<name>A0A915E8S5_9BILA</name>
<protein>
    <submittedName>
        <fullName evidence="3">PDZ domain-containing protein</fullName>
    </submittedName>
</protein>
<proteinExistence type="predicted"/>
<sequence length="225" mass="25493">MSENPLLQMDTTRIQCQITKGSVAQQAGLRLGDYIEELQNEYRPDIHTIDQLVNNSSSNTLAIVLLRDFVNGESFITTSDSCVQQTRNSSRSDRNTHQQLHSHHKSGHKNFPSYAFRLKTNSNNNNNQKKQDNCAAVQLPNNLSVISPSTVLQSDVISLKPPPSYMQSETLRMIREGEIQKRWSNNNNNCKENFNNSFNNKADLNGGHNKQQMLPECFVCGRNIV</sequence>
<reference evidence="3" key="1">
    <citation type="submission" date="2022-11" db="UniProtKB">
        <authorList>
            <consortium name="WormBaseParasite"/>
        </authorList>
    </citation>
    <scope>IDENTIFICATION</scope>
</reference>
<accession>A0A915E8S5</accession>